<proteinExistence type="predicted"/>
<dbReference type="InParanoid" id="A0A6L2PEA2"/>
<keyword evidence="3" id="KW-1185">Reference proteome</keyword>
<gene>
    <name evidence="2" type="ORF">Cfor_09056</name>
</gene>
<dbReference type="PANTHER" id="PTHR39069:SF8">
    <property type="entry name" value="FI17111P1"/>
    <property type="match status" value="1"/>
</dbReference>
<dbReference type="Gene3D" id="2.90.20.10">
    <property type="entry name" value="Plasmodium vivax P25 domain"/>
    <property type="match status" value="1"/>
</dbReference>
<feature type="domain" description="EGF-like" evidence="1">
    <location>
        <begin position="249"/>
        <end position="292"/>
    </location>
</feature>
<reference evidence="3" key="1">
    <citation type="submission" date="2020-01" db="EMBL/GenBank/DDBJ databases">
        <title>Draft genome sequence of the Termite Coptotermes fromosanus.</title>
        <authorList>
            <person name="Itakura S."/>
            <person name="Yosikawa Y."/>
            <person name="Umezawa K."/>
        </authorList>
    </citation>
    <scope>NUCLEOTIDE SEQUENCE [LARGE SCALE GENOMIC DNA]</scope>
</reference>
<feature type="domain" description="EGF-like" evidence="1">
    <location>
        <begin position="346"/>
        <end position="382"/>
    </location>
</feature>
<dbReference type="Proteomes" id="UP000502823">
    <property type="component" value="Unassembled WGS sequence"/>
</dbReference>
<sequence length="438" mass="48375">MDHTMWIVFTAGLGQKCERDSECFDSSDLKQKTVWCFGQQCACRSGFTGEGPRCVIGGDCVTDSDCNHLENSACKKMLHDRYRCTCQDKYLAAANNTKCLPLYSYEVICETCVICTDVWHNEVCEVSLQCTYSNETECQDSKCQCRTNAEYKEGQCVLRKVGIGSTCTTSDDCNAVNDAACVNKVCVCLDSHVPHPLDNRRCLPKVKHDQTCSESIQCSYSAEAECVSGKCQCKSNFNYNGELCVGSVGLGQPCGRDSECVVPYDLKQERVWCRGSQCACRQGFRRDGDRCVIGGDCETNDDCNALGNSYCNIKVRDRYQCACNEGFLPAGNNTKCLPIANQIGSGCEYDEQCSHNLGKAVCSNYQCRCAEGTSLRDDTTCVATEVSDTSSINVKRGMLSTCQCGLHIIMDLLHDSFAWEELLQPEIFPIISAFKNSL</sequence>
<feature type="domain" description="EGF-like" evidence="1">
    <location>
        <begin position="211"/>
        <end position="245"/>
    </location>
</feature>
<feature type="domain" description="EGF-like" evidence="1">
    <location>
        <begin position="296"/>
        <end position="337"/>
    </location>
</feature>
<dbReference type="SMART" id="SM00181">
    <property type="entry name" value="EGF"/>
    <property type="match status" value="6"/>
</dbReference>
<evidence type="ECO:0000259" key="1">
    <source>
        <dbReference type="SMART" id="SM00181"/>
    </source>
</evidence>
<feature type="domain" description="EGF-like" evidence="1">
    <location>
        <begin position="59"/>
        <end position="100"/>
    </location>
</feature>
<comment type="caution">
    <text evidence="2">The sequence shown here is derived from an EMBL/GenBank/DDBJ whole genome shotgun (WGS) entry which is preliminary data.</text>
</comment>
<dbReference type="AlphaFoldDB" id="A0A6L2PEA2"/>
<dbReference type="Pfam" id="PF01683">
    <property type="entry name" value="EB"/>
    <property type="match status" value="3"/>
</dbReference>
<feature type="domain" description="EGF-like" evidence="1">
    <location>
        <begin position="12"/>
        <end position="55"/>
    </location>
</feature>
<name>A0A6L2PEA2_COPFO</name>
<evidence type="ECO:0000313" key="3">
    <source>
        <dbReference type="Proteomes" id="UP000502823"/>
    </source>
</evidence>
<dbReference type="OrthoDB" id="5912242at2759"/>
<organism evidence="2 3">
    <name type="scientific">Coptotermes formosanus</name>
    <name type="common">Formosan subterranean termite</name>
    <dbReference type="NCBI Taxonomy" id="36987"/>
    <lineage>
        <taxon>Eukaryota</taxon>
        <taxon>Metazoa</taxon>
        <taxon>Ecdysozoa</taxon>
        <taxon>Arthropoda</taxon>
        <taxon>Hexapoda</taxon>
        <taxon>Insecta</taxon>
        <taxon>Pterygota</taxon>
        <taxon>Neoptera</taxon>
        <taxon>Polyneoptera</taxon>
        <taxon>Dictyoptera</taxon>
        <taxon>Blattodea</taxon>
        <taxon>Blattoidea</taxon>
        <taxon>Termitoidae</taxon>
        <taxon>Rhinotermitidae</taxon>
        <taxon>Coptotermes</taxon>
    </lineage>
</organism>
<protein>
    <recommendedName>
        <fullName evidence="1">EGF-like domain-containing protein</fullName>
    </recommendedName>
</protein>
<evidence type="ECO:0000313" key="2">
    <source>
        <dbReference type="EMBL" id="GFG29532.1"/>
    </source>
</evidence>
<accession>A0A6L2PEA2</accession>
<dbReference type="InterPro" id="IPR000742">
    <property type="entry name" value="EGF"/>
</dbReference>
<dbReference type="PANTHER" id="PTHR39069">
    <property type="entry name" value="ECDYSONE-INDUCIBLE GENE E1, ISOFORM A"/>
    <property type="match status" value="1"/>
</dbReference>
<dbReference type="EMBL" id="BLKM01010239">
    <property type="protein sequence ID" value="GFG29532.1"/>
    <property type="molecule type" value="Genomic_DNA"/>
</dbReference>
<dbReference type="InterPro" id="IPR006149">
    <property type="entry name" value="EB_dom"/>
</dbReference>